<dbReference type="OrthoDB" id="5673400at2"/>
<dbReference type="Proteomes" id="UP000077659">
    <property type="component" value="Unassembled WGS sequence"/>
</dbReference>
<dbReference type="EMBL" id="JAYFSO010000005">
    <property type="protein sequence ID" value="MEA5123319.1"/>
    <property type="molecule type" value="Genomic_DNA"/>
</dbReference>
<sequence>MSILADIQTLEPGARVTLFELDATSLGADSLLFHPHQQSTPIVWQQQVYDPWPVEATGFERTSDQPPNPRLRVGNIDGTITALCQLFDDLVGARVIRRQTLTKYLDPENFAGGNPAADPDEHFPDEIWFIERKVSEDDEVVEFELATAADLNGEQLPGRQIIANTCSWIIRGGYRGPYCGYNGPPVADINDNPVSDPSLDVCGGKVRSCKLRFGTNNPLPYGGFPAAGLLRT</sequence>
<proteinExistence type="predicted"/>
<evidence type="ECO:0000313" key="3">
    <source>
        <dbReference type="Proteomes" id="UP000077659"/>
    </source>
</evidence>
<dbReference type="NCBIfam" id="TIGR01600">
    <property type="entry name" value="phage_tail_L"/>
    <property type="match status" value="1"/>
</dbReference>
<dbReference type="GO" id="GO:0046718">
    <property type="term" value="P:symbiont entry into host cell"/>
    <property type="evidence" value="ECO:0007669"/>
    <property type="project" value="InterPro"/>
</dbReference>
<name>A0A1A9MCY2_9XANT</name>
<dbReference type="AlphaFoldDB" id="A0A1A9MCY2"/>
<dbReference type="Proteomes" id="UP001303614">
    <property type="component" value="Unassembled WGS sequence"/>
</dbReference>
<accession>A0A1A9MCY2</accession>
<organism evidence="2 3">
    <name type="scientific">Xanthomonas floridensis</name>
    <dbReference type="NCBI Taxonomy" id="1843580"/>
    <lineage>
        <taxon>Bacteria</taxon>
        <taxon>Pseudomonadati</taxon>
        <taxon>Pseudomonadota</taxon>
        <taxon>Gammaproteobacteria</taxon>
        <taxon>Lysobacterales</taxon>
        <taxon>Lysobacteraceae</taxon>
        <taxon>Xanthomonas</taxon>
    </lineage>
</organism>
<dbReference type="InterPro" id="IPR006487">
    <property type="entry name" value="Phage_lambda_L"/>
</dbReference>
<keyword evidence="4" id="KW-1185">Reference proteome</keyword>
<reference evidence="1 4" key="2">
    <citation type="submission" date="2023-12" db="EMBL/GenBank/DDBJ databases">
        <title>Genome sequencing of Xanthomonas floridensis.</title>
        <authorList>
            <person name="Greer S."/>
            <person name="Harrison J."/>
            <person name="Grant M."/>
            <person name="Vicente J."/>
            <person name="Studholme D."/>
        </authorList>
    </citation>
    <scope>NUCLEOTIDE SEQUENCE [LARGE SCALE GENOMIC DNA]</scope>
    <source>
        <strain evidence="1 4">WHRI 8848</strain>
    </source>
</reference>
<dbReference type="RefSeq" id="WP_064508866.1">
    <property type="nucleotide sequence ID" value="NZ_JAYFSN010000017.1"/>
</dbReference>
<comment type="caution">
    <text evidence="2">The sequence shown here is derived from an EMBL/GenBank/DDBJ whole genome shotgun (WGS) entry which is preliminary data.</text>
</comment>
<evidence type="ECO:0000313" key="2">
    <source>
        <dbReference type="EMBL" id="OAG67716.1"/>
    </source>
</evidence>
<dbReference type="GO" id="GO:0030430">
    <property type="term" value="C:host cell cytoplasm"/>
    <property type="evidence" value="ECO:0007669"/>
    <property type="project" value="InterPro"/>
</dbReference>
<gene>
    <name evidence="2" type="ORF">A7D17_16135</name>
    <name evidence="1" type="ORF">VB146_05425</name>
</gene>
<protein>
    <submittedName>
        <fullName evidence="2">Phage minor tail protein L</fullName>
    </submittedName>
</protein>
<reference evidence="2 3" key="1">
    <citation type="submission" date="2016-05" db="EMBL/GenBank/DDBJ databases">
        <title>Pathogenic, phenotypic and molecular characterisation of Xanthomonas nasturtii sp. nov. and Xanthomonas floridensis sp. nov., new species of Xanthomonas associated with watercress production in Florida.</title>
        <authorList>
            <person name="Vicente J.G."/>
            <person name="Rothwell S."/>
            <person name="Holub E.B."/>
            <person name="Studholme D.J."/>
        </authorList>
    </citation>
    <scope>NUCLEOTIDE SEQUENCE [LARGE SCALE GENOMIC DNA]</scope>
    <source>
        <strain evidence="2 3">WHRI 8848</strain>
    </source>
</reference>
<dbReference type="GO" id="GO:0051536">
    <property type="term" value="F:iron-sulfur cluster binding"/>
    <property type="evidence" value="ECO:0007669"/>
    <property type="project" value="InterPro"/>
</dbReference>
<dbReference type="EMBL" id="LXNG01000014">
    <property type="protein sequence ID" value="OAG67716.1"/>
    <property type="molecule type" value="Genomic_DNA"/>
</dbReference>
<evidence type="ECO:0000313" key="4">
    <source>
        <dbReference type="Proteomes" id="UP001303614"/>
    </source>
</evidence>
<evidence type="ECO:0000313" key="1">
    <source>
        <dbReference type="EMBL" id="MEA5123319.1"/>
    </source>
</evidence>
<dbReference type="Pfam" id="PF05100">
    <property type="entry name" value="Phage_tail_L"/>
    <property type="match status" value="1"/>
</dbReference>
<dbReference type="STRING" id="1843580.A7D17_16135"/>